<reference evidence="5" key="1">
    <citation type="journal article" date="2023" name="Commun. Biol.">
        <title>Genome analysis of Parmales, the sister group of diatoms, reveals the evolutionary specialization of diatoms from phago-mixotrophs to photoautotrophs.</title>
        <authorList>
            <person name="Ban H."/>
            <person name="Sato S."/>
            <person name="Yoshikawa S."/>
            <person name="Yamada K."/>
            <person name="Nakamura Y."/>
            <person name="Ichinomiya M."/>
            <person name="Sato N."/>
            <person name="Blanc-Mathieu R."/>
            <person name="Endo H."/>
            <person name="Kuwata A."/>
            <person name="Ogata H."/>
        </authorList>
    </citation>
    <scope>NUCLEOTIDE SEQUENCE [LARGE SCALE GENOMIC DNA]</scope>
    <source>
        <strain evidence="5">NIES 3700</strain>
    </source>
</reference>
<name>A0A9W7FUD1_9STRA</name>
<evidence type="ECO:0000259" key="3">
    <source>
        <dbReference type="PROSITE" id="PS50059"/>
    </source>
</evidence>
<feature type="chain" id="PRO_5040959505" description="peptidylprolyl isomerase" evidence="2">
    <location>
        <begin position="24"/>
        <end position="251"/>
    </location>
</feature>
<dbReference type="Gene3D" id="3.10.50.40">
    <property type="match status" value="1"/>
</dbReference>
<protein>
    <recommendedName>
        <fullName evidence="1">peptidylprolyl isomerase</fullName>
        <ecNumber evidence="1">5.2.1.8</ecNumber>
    </recommendedName>
</protein>
<sequence>MICSAQKLFVCVIILILSDPTLGLKLVAGRRAFIAKATNSVGLVGLATSQLAAPASAGIDPAALAGFKVDGDVTGTATRLNEIKSVVNPVTDQQDIPFMKLDSGVSYREFREGRGEAKIGKGSKIGAEMTIRIKAFSTNNEPGGVKYYETQKDTDFNEIAWTVGAGELFPELEEGMMGMKKGALRRIEVPSMAVFAAKKASQLPVPLDKNKDEKRRFDALFKTDATLLFEVLITRVKNPPAAALVDAVITE</sequence>
<proteinExistence type="predicted"/>
<keyword evidence="1" id="KW-0697">Rotamase</keyword>
<dbReference type="InterPro" id="IPR046357">
    <property type="entry name" value="PPIase_dom_sf"/>
</dbReference>
<dbReference type="EMBL" id="BRXW01000328">
    <property type="protein sequence ID" value="GMI18300.1"/>
    <property type="molecule type" value="Genomic_DNA"/>
</dbReference>
<keyword evidence="5" id="KW-1185">Reference proteome</keyword>
<accession>A0A9W7FUD1</accession>
<dbReference type="SUPFAM" id="SSF54534">
    <property type="entry name" value="FKBP-like"/>
    <property type="match status" value="1"/>
</dbReference>
<dbReference type="Pfam" id="PF00254">
    <property type="entry name" value="FKBP_C"/>
    <property type="match status" value="1"/>
</dbReference>
<evidence type="ECO:0000256" key="2">
    <source>
        <dbReference type="SAM" id="SignalP"/>
    </source>
</evidence>
<evidence type="ECO:0000313" key="4">
    <source>
        <dbReference type="EMBL" id="GMI18300.1"/>
    </source>
</evidence>
<keyword evidence="1" id="KW-0413">Isomerase</keyword>
<dbReference type="PROSITE" id="PS50059">
    <property type="entry name" value="FKBP_PPIASE"/>
    <property type="match status" value="1"/>
</dbReference>
<evidence type="ECO:0000256" key="1">
    <source>
        <dbReference type="PROSITE-ProRule" id="PRU00277"/>
    </source>
</evidence>
<feature type="signal peptide" evidence="2">
    <location>
        <begin position="1"/>
        <end position="23"/>
    </location>
</feature>
<dbReference type="OrthoDB" id="77911at2759"/>
<dbReference type="InterPro" id="IPR001179">
    <property type="entry name" value="PPIase_FKBP_dom"/>
</dbReference>
<dbReference type="GO" id="GO:0003755">
    <property type="term" value="F:peptidyl-prolyl cis-trans isomerase activity"/>
    <property type="evidence" value="ECO:0007669"/>
    <property type="project" value="UniProtKB-KW"/>
</dbReference>
<dbReference type="EC" id="5.2.1.8" evidence="1"/>
<gene>
    <name evidence="4" type="ORF">TrLO_g2791</name>
</gene>
<comment type="catalytic activity">
    <reaction evidence="1">
        <text>[protein]-peptidylproline (omega=180) = [protein]-peptidylproline (omega=0)</text>
        <dbReference type="Rhea" id="RHEA:16237"/>
        <dbReference type="Rhea" id="RHEA-COMP:10747"/>
        <dbReference type="Rhea" id="RHEA-COMP:10748"/>
        <dbReference type="ChEBI" id="CHEBI:83833"/>
        <dbReference type="ChEBI" id="CHEBI:83834"/>
        <dbReference type="EC" id="5.2.1.8"/>
    </reaction>
</comment>
<dbReference type="AlphaFoldDB" id="A0A9W7FUD1"/>
<comment type="caution">
    <text evidence="4">The sequence shown here is derived from an EMBL/GenBank/DDBJ whole genome shotgun (WGS) entry which is preliminary data.</text>
</comment>
<keyword evidence="2" id="KW-0732">Signal</keyword>
<evidence type="ECO:0000313" key="5">
    <source>
        <dbReference type="Proteomes" id="UP001165122"/>
    </source>
</evidence>
<dbReference type="Proteomes" id="UP001165122">
    <property type="component" value="Unassembled WGS sequence"/>
</dbReference>
<organism evidence="4 5">
    <name type="scientific">Triparma laevis f. longispina</name>
    <dbReference type="NCBI Taxonomy" id="1714387"/>
    <lineage>
        <taxon>Eukaryota</taxon>
        <taxon>Sar</taxon>
        <taxon>Stramenopiles</taxon>
        <taxon>Ochrophyta</taxon>
        <taxon>Bolidophyceae</taxon>
        <taxon>Parmales</taxon>
        <taxon>Triparmaceae</taxon>
        <taxon>Triparma</taxon>
    </lineage>
</organism>
<feature type="domain" description="PPIase FKBP-type" evidence="3">
    <location>
        <begin position="126"/>
        <end position="237"/>
    </location>
</feature>